<reference evidence="9" key="1">
    <citation type="submission" date="2021-12" db="EMBL/GenBank/DDBJ databases">
        <title>Discovery of the Pendulisporaceae a myxobacterial family with distinct sporulation behavior and unique specialized metabolism.</title>
        <authorList>
            <person name="Garcia R."/>
            <person name="Popoff A."/>
            <person name="Bader C.D."/>
            <person name="Loehr J."/>
            <person name="Walesch S."/>
            <person name="Walt C."/>
            <person name="Boldt J."/>
            <person name="Bunk B."/>
            <person name="Haeckl F.J.F.P.J."/>
            <person name="Gunesch A.P."/>
            <person name="Birkelbach J."/>
            <person name="Nuebel U."/>
            <person name="Pietschmann T."/>
            <person name="Bach T."/>
            <person name="Mueller R."/>
        </authorList>
    </citation>
    <scope>NUCLEOTIDE SEQUENCE</scope>
    <source>
        <strain evidence="9">MSr11367</strain>
    </source>
</reference>
<dbReference type="PANTHER" id="PTHR43289:SF6">
    <property type="entry name" value="SERINE_THREONINE-PROTEIN KINASE NEKL-3"/>
    <property type="match status" value="1"/>
</dbReference>
<feature type="domain" description="Protein kinase" evidence="8">
    <location>
        <begin position="24"/>
        <end position="298"/>
    </location>
</feature>
<evidence type="ECO:0000256" key="1">
    <source>
        <dbReference type="ARBA" id="ARBA00022679"/>
    </source>
</evidence>
<dbReference type="CDD" id="cd14014">
    <property type="entry name" value="STKc_PknB_like"/>
    <property type="match status" value="1"/>
</dbReference>
<dbReference type="EMBL" id="CP089983">
    <property type="protein sequence ID" value="WXB06906.1"/>
    <property type="molecule type" value="Genomic_DNA"/>
</dbReference>
<protein>
    <submittedName>
        <fullName evidence="9">Serine/threonine protein kinase</fullName>
    </submittedName>
</protein>
<feature type="compositionally biased region" description="Low complexity" evidence="6">
    <location>
        <begin position="512"/>
        <end position="522"/>
    </location>
</feature>
<keyword evidence="2 5" id="KW-0547">Nucleotide-binding</keyword>
<dbReference type="InterPro" id="IPR008266">
    <property type="entry name" value="Tyr_kinase_AS"/>
</dbReference>
<dbReference type="RefSeq" id="WP_394836564.1">
    <property type="nucleotide sequence ID" value="NZ_CP089929.1"/>
</dbReference>
<proteinExistence type="predicted"/>
<dbReference type="GO" id="GO:0004674">
    <property type="term" value="F:protein serine/threonine kinase activity"/>
    <property type="evidence" value="ECO:0007669"/>
    <property type="project" value="UniProtKB-KW"/>
</dbReference>
<keyword evidence="1" id="KW-0808">Transferase</keyword>
<name>A0ABZ2L7J7_9BACT</name>
<keyword evidence="10" id="KW-1185">Reference proteome</keyword>
<dbReference type="InterPro" id="IPR011009">
    <property type="entry name" value="Kinase-like_dom_sf"/>
</dbReference>
<evidence type="ECO:0000313" key="10">
    <source>
        <dbReference type="Proteomes" id="UP001374803"/>
    </source>
</evidence>
<evidence type="ECO:0000256" key="7">
    <source>
        <dbReference type="SAM" id="Phobius"/>
    </source>
</evidence>
<dbReference type="PROSITE" id="PS00107">
    <property type="entry name" value="PROTEIN_KINASE_ATP"/>
    <property type="match status" value="1"/>
</dbReference>
<evidence type="ECO:0000256" key="3">
    <source>
        <dbReference type="ARBA" id="ARBA00022777"/>
    </source>
</evidence>
<organism evidence="9 10">
    <name type="scientific">Pendulispora rubella</name>
    <dbReference type="NCBI Taxonomy" id="2741070"/>
    <lineage>
        <taxon>Bacteria</taxon>
        <taxon>Pseudomonadati</taxon>
        <taxon>Myxococcota</taxon>
        <taxon>Myxococcia</taxon>
        <taxon>Myxococcales</taxon>
        <taxon>Sorangiineae</taxon>
        <taxon>Pendulisporaceae</taxon>
        <taxon>Pendulispora</taxon>
    </lineage>
</organism>
<dbReference type="PROSITE" id="PS00109">
    <property type="entry name" value="PROTEIN_KINASE_TYR"/>
    <property type="match status" value="1"/>
</dbReference>
<evidence type="ECO:0000256" key="5">
    <source>
        <dbReference type="PROSITE-ProRule" id="PRU10141"/>
    </source>
</evidence>
<dbReference type="InterPro" id="IPR000719">
    <property type="entry name" value="Prot_kinase_dom"/>
</dbReference>
<feature type="region of interest" description="Disordered" evidence="6">
    <location>
        <begin position="452"/>
        <end position="536"/>
    </location>
</feature>
<gene>
    <name evidence="9" type="ORF">LVJ94_06610</name>
</gene>
<feature type="compositionally biased region" description="Pro residues" evidence="6">
    <location>
        <begin position="454"/>
        <end position="485"/>
    </location>
</feature>
<dbReference type="PROSITE" id="PS50011">
    <property type="entry name" value="PROTEIN_KINASE_DOM"/>
    <property type="match status" value="1"/>
</dbReference>
<dbReference type="Gene3D" id="3.30.200.20">
    <property type="entry name" value="Phosphorylase Kinase, domain 1"/>
    <property type="match status" value="1"/>
</dbReference>
<evidence type="ECO:0000313" key="9">
    <source>
        <dbReference type="EMBL" id="WXB06906.1"/>
    </source>
</evidence>
<dbReference type="Proteomes" id="UP001374803">
    <property type="component" value="Chromosome"/>
</dbReference>
<feature type="binding site" evidence="5">
    <location>
        <position position="56"/>
    </location>
    <ligand>
        <name>ATP</name>
        <dbReference type="ChEBI" id="CHEBI:30616"/>
    </ligand>
</feature>
<evidence type="ECO:0000256" key="4">
    <source>
        <dbReference type="ARBA" id="ARBA00022840"/>
    </source>
</evidence>
<keyword evidence="4 5" id="KW-0067">ATP-binding</keyword>
<dbReference type="SUPFAM" id="SSF56112">
    <property type="entry name" value="Protein kinase-like (PK-like)"/>
    <property type="match status" value="1"/>
</dbReference>
<evidence type="ECO:0000259" key="8">
    <source>
        <dbReference type="PROSITE" id="PS50011"/>
    </source>
</evidence>
<keyword evidence="7" id="KW-0812">Transmembrane</keyword>
<accession>A0ABZ2L7J7</accession>
<keyword evidence="3 9" id="KW-0418">Kinase</keyword>
<sequence>MSTNTAEDAPEVVEERRSFSLGKYYLFARLGSGGMADAYLAVARGALNINKLAVVKRLREEHASDPDAREMFLNEARLAARLNHPNVIQTFEAGSEGGCYFIAMEYVDGQPLSRISRRLKRKGRRIDPTIGARICSNALEGLHHAHELADFDGTPLRMVHRDVSPQNIMVTYDGRVKVLDFGIAKAVGTSQTAHGIFKGKLAFMAPEQLVGDKVDHRADLFSMGICLWEAATGESLLADETPAKTLFNLMNKSLPLASDVNSEVPEQLAAIIAKALERNPDDRYASAHEMHMALEEFIRSQRLVTEHDVGGLPRQLFGDTRERLQAETRDYVARLSLRSEGDFLESQIRNLGSALLLDFSDLAEQEGTRTNRVTLRATTASLDGPAPRKPMSVRRGVAIAVATMLGCGVSFAVFLATGAAIWRSHHAAPTRLAEAPATIPVVARVPEPVLEVHPMPPTHPAPTASAPPPKSVPVAPPAVKPPPAPRATSSVSPTASAVPLPADSVGLPPQPTSTASAPSASPAQPPPRGRVFRREL</sequence>
<evidence type="ECO:0000256" key="6">
    <source>
        <dbReference type="SAM" id="MobiDB-lite"/>
    </source>
</evidence>
<dbReference type="InterPro" id="IPR017441">
    <property type="entry name" value="Protein_kinase_ATP_BS"/>
</dbReference>
<keyword evidence="9" id="KW-0723">Serine/threonine-protein kinase</keyword>
<dbReference type="PANTHER" id="PTHR43289">
    <property type="entry name" value="MITOGEN-ACTIVATED PROTEIN KINASE KINASE KINASE 20-RELATED"/>
    <property type="match status" value="1"/>
</dbReference>
<feature type="compositionally biased region" description="Low complexity" evidence="6">
    <location>
        <begin position="486"/>
        <end position="502"/>
    </location>
</feature>
<feature type="transmembrane region" description="Helical" evidence="7">
    <location>
        <begin position="397"/>
        <end position="422"/>
    </location>
</feature>
<dbReference type="Gene3D" id="1.10.510.10">
    <property type="entry name" value="Transferase(Phosphotransferase) domain 1"/>
    <property type="match status" value="1"/>
</dbReference>
<keyword evidence="7" id="KW-1133">Transmembrane helix</keyword>
<evidence type="ECO:0000256" key="2">
    <source>
        <dbReference type="ARBA" id="ARBA00022741"/>
    </source>
</evidence>
<keyword evidence="7" id="KW-0472">Membrane</keyword>
<dbReference type="Pfam" id="PF00069">
    <property type="entry name" value="Pkinase"/>
    <property type="match status" value="1"/>
</dbReference>